<accession>A0A0C9U9U4</accession>
<sequence length="74" mass="8523">TPFEVLYGHKPDLSHLRIFGSQCFAWIPPEQQIKNGPHSREAIFMGYPDGVKGWRLRDAQLGSFFNSQDVIFDK</sequence>
<dbReference type="HOGENOM" id="CLU_085149_5_1_1"/>
<feature type="domain" description="Retroviral polymerase SH3-like" evidence="1">
    <location>
        <begin position="21"/>
        <end position="73"/>
    </location>
</feature>
<evidence type="ECO:0000313" key="3">
    <source>
        <dbReference type="Proteomes" id="UP000053647"/>
    </source>
</evidence>
<evidence type="ECO:0000259" key="1">
    <source>
        <dbReference type="Pfam" id="PF25597"/>
    </source>
</evidence>
<gene>
    <name evidence="2" type="ORF">PAXINDRAFT_48617</name>
</gene>
<protein>
    <recommendedName>
        <fullName evidence="1">Retroviral polymerase SH3-like domain-containing protein</fullName>
    </recommendedName>
</protein>
<organism evidence="2 3">
    <name type="scientific">Paxillus involutus ATCC 200175</name>
    <dbReference type="NCBI Taxonomy" id="664439"/>
    <lineage>
        <taxon>Eukaryota</taxon>
        <taxon>Fungi</taxon>
        <taxon>Dikarya</taxon>
        <taxon>Basidiomycota</taxon>
        <taxon>Agaricomycotina</taxon>
        <taxon>Agaricomycetes</taxon>
        <taxon>Agaricomycetidae</taxon>
        <taxon>Boletales</taxon>
        <taxon>Paxilineae</taxon>
        <taxon>Paxillaceae</taxon>
        <taxon>Paxillus</taxon>
    </lineage>
</organism>
<dbReference type="AlphaFoldDB" id="A0A0C9U9U4"/>
<dbReference type="OrthoDB" id="3243429at2759"/>
<reference evidence="3" key="2">
    <citation type="submission" date="2015-01" db="EMBL/GenBank/DDBJ databases">
        <title>Evolutionary Origins and Diversification of the Mycorrhizal Mutualists.</title>
        <authorList>
            <consortium name="DOE Joint Genome Institute"/>
            <consortium name="Mycorrhizal Genomics Consortium"/>
            <person name="Kohler A."/>
            <person name="Kuo A."/>
            <person name="Nagy L.G."/>
            <person name="Floudas D."/>
            <person name="Copeland A."/>
            <person name="Barry K.W."/>
            <person name="Cichocki N."/>
            <person name="Veneault-Fourrey C."/>
            <person name="LaButti K."/>
            <person name="Lindquist E.A."/>
            <person name="Lipzen A."/>
            <person name="Lundell T."/>
            <person name="Morin E."/>
            <person name="Murat C."/>
            <person name="Riley R."/>
            <person name="Ohm R."/>
            <person name="Sun H."/>
            <person name="Tunlid A."/>
            <person name="Henrissat B."/>
            <person name="Grigoriev I.V."/>
            <person name="Hibbett D.S."/>
            <person name="Martin F."/>
        </authorList>
    </citation>
    <scope>NUCLEOTIDE SEQUENCE [LARGE SCALE GENOMIC DNA]</scope>
    <source>
        <strain evidence="3">ATCC 200175</strain>
    </source>
</reference>
<evidence type="ECO:0000313" key="2">
    <source>
        <dbReference type="EMBL" id="KIJ15726.1"/>
    </source>
</evidence>
<reference evidence="2 3" key="1">
    <citation type="submission" date="2014-06" db="EMBL/GenBank/DDBJ databases">
        <authorList>
            <consortium name="DOE Joint Genome Institute"/>
            <person name="Kuo A."/>
            <person name="Kohler A."/>
            <person name="Nagy L.G."/>
            <person name="Floudas D."/>
            <person name="Copeland A."/>
            <person name="Barry K.W."/>
            <person name="Cichocki N."/>
            <person name="Veneault-Fourrey C."/>
            <person name="LaButti K."/>
            <person name="Lindquist E.A."/>
            <person name="Lipzen A."/>
            <person name="Lundell T."/>
            <person name="Morin E."/>
            <person name="Murat C."/>
            <person name="Sun H."/>
            <person name="Tunlid A."/>
            <person name="Henrissat B."/>
            <person name="Grigoriev I.V."/>
            <person name="Hibbett D.S."/>
            <person name="Martin F."/>
            <person name="Nordberg H.P."/>
            <person name="Cantor M.N."/>
            <person name="Hua S.X."/>
        </authorList>
    </citation>
    <scope>NUCLEOTIDE SEQUENCE [LARGE SCALE GENOMIC DNA]</scope>
    <source>
        <strain evidence="2 3">ATCC 200175</strain>
    </source>
</reference>
<keyword evidence="3" id="KW-1185">Reference proteome</keyword>
<feature type="non-terminal residue" evidence="2">
    <location>
        <position position="1"/>
    </location>
</feature>
<feature type="non-terminal residue" evidence="2">
    <location>
        <position position="74"/>
    </location>
</feature>
<name>A0A0C9U9U4_PAXIN</name>
<dbReference type="EMBL" id="KN819335">
    <property type="protein sequence ID" value="KIJ15726.1"/>
    <property type="molecule type" value="Genomic_DNA"/>
</dbReference>
<dbReference type="Proteomes" id="UP000053647">
    <property type="component" value="Unassembled WGS sequence"/>
</dbReference>
<dbReference type="InterPro" id="IPR057670">
    <property type="entry name" value="SH3_retrovirus"/>
</dbReference>
<proteinExistence type="predicted"/>
<dbReference type="Pfam" id="PF25597">
    <property type="entry name" value="SH3_retrovirus"/>
    <property type="match status" value="1"/>
</dbReference>